<dbReference type="Proteomes" id="UP000244224">
    <property type="component" value="Unassembled WGS sequence"/>
</dbReference>
<dbReference type="AlphaFoldDB" id="A0A2T6APS9"/>
<name>A0A2T6APS9_9RHOB</name>
<protein>
    <submittedName>
        <fullName evidence="1">Uncharacterized protein</fullName>
    </submittedName>
</protein>
<accession>A0A2T6APS9</accession>
<dbReference type="RefSeq" id="WP_108130493.1">
    <property type="nucleotide sequence ID" value="NZ_QBKP01000020.1"/>
</dbReference>
<evidence type="ECO:0000313" key="1">
    <source>
        <dbReference type="EMBL" id="PTX45831.1"/>
    </source>
</evidence>
<sequence>MNAPVRTMKTAQNVIIPDDGDPDVLPEIIYQLIRALMRSIQRTNNLDCSFGAGRGSVWLSMGSFEFSHTYGDDLTTDEMLCELAFNALCEAMSVNGIRWEYF</sequence>
<reference evidence="1 2" key="1">
    <citation type="submission" date="2018-04" db="EMBL/GenBank/DDBJ databases">
        <title>Genomic Encyclopedia of Archaeal and Bacterial Type Strains, Phase II (KMG-II): from individual species to whole genera.</title>
        <authorList>
            <person name="Goeker M."/>
        </authorList>
    </citation>
    <scope>NUCLEOTIDE SEQUENCE [LARGE SCALE GENOMIC DNA]</scope>
    <source>
        <strain evidence="1 2">DSM 21823</strain>
    </source>
</reference>
<keyword evidence="2" id="KW-1185">Reference proteome</keyword>
<comment type="caution">
    <text evidence="1">The sequence shown here is derived from an EMBL/GenBank/DDBJ whole genome shotgun (WGS) entry which is preliminary data.</text>
</comment>
<gene>
    <name evidence="1" type="ORF">C8N34_12072</name>
</gene>
<evidence type="ECO:0000313" key="2">
    <source>
        <dbReference type="Proteomes" id="UP000244224"/>
    </source>
</evidence>
<dbReference type="EMBL" id="QBKP01000020">
    <property type="protein sequence ID" value="PTX45831.1"/>
    <property type="molecule type" value="Genomic_DNA"/>
</dbReference>
<organism evidence="1 2">
    <name type="scientific">Gemmobacter caeni</name>
    <dbReference type="NCBI Taxonomy" id="589035"/>
    <lineage>
        <taxon>Bacteria</taxon>
        <taxon>Pseudomonadati</taxon>
        <taxon>Pseudomonadota</taxon>
        <taxon>Alphaproteobacteria</taxon>
        <taxon>Rhodobacterales</taxon>
        <taxon>Paracoccaceae</taxon>
        <taxon>Gemmobacter</taxon>
    </lineage>
</organism>
<proteinExistence type="predicted"/>